<reference evidence="2" key="1">
    <citation type="submission" date="2021-09" db="EMBL/GenBank/DDBJ databases">
        <title>The genome of Mauremys mutica provides insights into the evolution of semi-aquatic lifestyle.</title>
        <authorList>
            <person name="Gong S."/>
            <person name="Gao Y."/>
        </authorList>
    </citation>
    <scope>NUCLEOTIDE SEQUENCE</scope>
    <source>
        <strain evidence="2">MM-2020</strain>
        <tissue evidence="2">Muscle</tissue>
    </source>
</reference>
<protein>
    <submittedName>
        <fullName evidence="2">Uncharacterized protein</fullName>
    </submittedName>
</protein>
<evidence type="ECO:0000256" key="1">
    <source>
        <dbReference type="SAM" id="MobiDB-lite"/>
    </source>
</evidence>
<gene>
    <name evidence="2" type="ORF">KIL84_008656</name>
</gene>
<feature type="region of interest" description="Disordered" evidence="1">
    <location>
        <begin position="240"/>
        <end position="414"/>
    </location>
</feature>
<feature type="compositionally biased region" description="Basic and acidic residues" evidence="1">
    <location>
        <begin position="296"/>
        <end position="309"/>
    </location>
</feature>
<comment type="caution">
    <text evidence="2">The sequence shown here is derived from an EMBL/GenBank/DDBJ whole genome shotgun (WGS) entry which is preliminary data.</text>
</comment>
<organism evidence="2 3">
    <name type="scientific">Mauremys mutica</name>
    <name type="common">yellowpond turtle</name>
    <dbReference type="NCBI Taxonomy" id="74926"/>
    <lineage>
        <taxon>Eukaryota</taxon>
        <taxon>Metazoa</taxon>
        <taxon>Chordata</taxon>
        <taxon>Craniata</taxon>
        <taxon>Vertebrata</taxon>
        <taxon>Euteleostomi</taxon>
        <taxon>Archelosauria</taxon>
        <taxon>Testudinata</taxon>
        <taxon>Testudines</taxon>
        <taxon>Cryptodira</taxon>
        <taxon>Durocryptodira</taxon>
        <taxon>Testudinoidea</taxon>
        <taxon>Geoemydidae</taxon>
        <taxon>Geoemydinae</taxon>
        <taxon>Mauremys</taxon>
    </lineage>
</organism>
<feature type="compositionally biased region" description="Acidic residues" evidence="1">
    <location>
        <begin position="282"/>
        <end position="292"/>
    </location>
</feature>
<sequence>MEQKLLHPFINPGSNNSAKRHVNSIMFPWPLAVSELRDARATLPAACINRVSREILAGFKKRNWLTSNKAPGEQRGIRKPAMLLRICGVHRHLAESLQGRDRKCGPDLGWGREASPQCVVPASQAPWQPAAGIGSAIPAQEELPAAQTDSESSLARFFHHIVPLGLFSSLARLLHKLSAWGGPSVPVENIGSLDDRAPSLDRPVRHAKKRLGRLAHLLFAIIPARFQRALGYLPADCMGQSGIPEEIQKSPVKPSGKGSKRKQDDVALEEQQSWVEILQQELPEEDEAEDSTYEPTRSETDSEEYRSQNETETDLEFEEKDGVLVLKESPSLQESGEHMLAAASSNTQEQQAAAGGGGDAQEQQAAAGGGGGDALEQQAAAGGGGGDAQEQQAAAGGGDWDEVISEDVSPLHTG</sequence>
<dbReference type="EMBL" id="JAHDVG010000479">
    <property type="protein sequence ID" value="KAH1174665.1"/>
    <property type="molecule type" value="Genomic_DNA"/>
</dbReference>
<dbReference type="AlphaFoldDB" id="A0A9D3X8X7"/>
<name>A0A9D3X8X7_9SAUR</name>
<evidence type="ECO:0000313" key="3">
    <source>
        <dbReference type="Proteomes" id="UP000827986"/>
    </source>
</evidence>
<dbReference type="Proteomes" id="UP000827986">
    <property type="component" value="Unassembled WGS sequence"/>
</dbReference>
<accession>A0A9D3X8X7</accession>
<keyword evidence="3" id="KW-1185">Reference proteome</keyword>
<evidence type="ECO:0000313" key="2">
    <source>
        <dbReference type="EMBL" id="KAH1174665.1"/>
    </source>
</evidence>
<proteinExistence type="predicted"/>